<reference evidence="1" key="2">
    <citation type="submission" date="2020-09" db="EMBL/GenBank/DDBJ databases">
        <authorList>
            <person name="Sun Q."/>
            <person name="Zhou Y."/>
        </authorList>
    </citation>
    <scope>NUCLEOTIDE SEQUENCE</scope>
    <source>
        <strain evidence="1">CGMCC 1.12426</strain>
    </source>
</reference>
<dbReference type="EMBL" id="BMFA01000012">
    <property type="protein sequence ID" value="GGB59616.1"/>
    <property type="molecule type" value="Genomic_DNA"/>
</dbReference>
<evidence type="ECO:0000313" key="1">
    <source>
        <dbReference type="EMBL" id="GGB59616.1"/>
    </source>
</evidence>
<dbReference type="InterPro" id="IPR029063">
    <property type="entry name" value="SAM-dependent_MTases_sf"/>
</dbReference>
<evidence type="ECO:0008006" key="3">
    <source>
        <dbReference type="Google" id="ProtNLM"/>
    </source>
</evidence>
<keyword evidence="2" id="KW-1185">Reference proteome</keyword>
<accession>A0A916TMG7</accession>
<protein>
    <recommendedName>
        <fullName evidence="3">Methyltransferase family protein</fullName>
    </recommendedName>
</protein>
<name>A0A916TMG7_9HYPH</name>
<gene>
    <name evidence="1" type="ORF">GCM10011316_34540</name>
</gene>
<dbReference type="Gene3D" id="3.40.50.150">
    <property type="entry name" value="Vaccinia Virus protein VP39"/>
    <property type="match status" value="1"/>
</dbReference>
<dbReference type="SUPFAM" id="SSF53335">
    <property type="entry name" value="S-adenosyl-L-methionine-dependent methyltransferases"/>
    <property type="match status" value="1"/>
</dbReference>
<evidence type="ECO:0000313" key="2">
    <source>
        <dbReference type="Proteomes" id="UP000605148"/>
    </source>
</evidence>
<dbReference type="AlphaFoldDB" id="A0A916TMG7"/>
<dbReference type="OrthoDB" id="9803855at2"/>
<proteinExistence type="predicted"/>
<organism evidence="1 2">
    <name type="scientific">Roseibium aquae</name>
    <dbReference type="NCBI Taxonomy" id="1323746"/>
    <lineage>
        <taxon>Bacteria</taxon>
        <taxon>Pseudomonadati</taxon>
        <taxon>Pseudomonadota</taxon>
        <taxon>Alphaproteobacteria</taxon>
        <taxon>Hyphomicrobiales</taxon>
        <taxon>Stappiaceae</taxon>
        <taxon>Roseibium</taxon>
    </lineage>
</organism>
<comment type="caution">
    <text evidence="1">The sequence shown here is derived from an EMBL/GenBank/DDBJ whole genome shotgun (WGS) entry which is preliminary data.</text>
</comment>
<dbReference type="Pfam" id="PF13489">
    <property type="entry name" value="Methyltransf_23"/>
    <property type="match status" value="1"/>
</dbReference>
<reference evidence="1" key="1">
    <citation type="journal article" date="2014" name="Int. J. Syst. Evol. Microbiol.">
        <title>Complete genome sequence of Corynebacterium casei LMG S-19264T (=DSM 44701T), isolated from a smear-ripened cheese.</title>
        <authorList>
            <consortium name="US DOE Joint Genome Institute (JGI-PGF)"/>
            <person name="Walter F."/>
            <person name="Albersmeier A."/>
            <person name="Kalinowski J."/>
            <person name="Ruckert C."/>
        </authorList>
    </citation>
    <scope>NUCLEOTIDE SEQUENCE</scope>
    <source>
        <strain evidence="1">CGMCC 1.12426</strain>
    </source>
</reference>
<dbReference type="Proteomes" id="UP000605148">
    <property type="component" value="Unassembled WGS sequence"/>
</dbReference>
<dbReference type="RefSeq" id="WP_150496895.1">
    <property type="nucleotide sequence ID" value="NZ_BMFA01000012.1"/>
</dbReference>
<sequence>MKGAQMGDLNQFEWLKAHLHAMKGPILEIGSRHYDNSTSNNFRDLFPEMEFVGVDMSEGKNVDRVVDFTKDFEIVLGQLGNQKFNTVICMSVMEHVDDIFSFSKNVSSIVEKDGILALSVPFSWRFHGYPSDYWRFTPKAIEYLYPDFHFDLEKSTISSNAVGDVAVMQSNPNDFAVRKKPKRSLMEKIFKRRAKAQLAYTLAPTTLNFVGRKR</sequence>